<feature type="domain" description="RNA-directed RNA polymerase C-terminal" evidence="5">
    <location>
        <begin position="124"/>
        <end position="438"/>
    </location>
</feature>
<evidence type="ECO:0000259" key="5">
    <source>
        <dbReference type="Pfam" id="PF00680"/>
    </source>
</evidence>
<evidence type="ECO:0000256" key="4">
    <source>
        <dbReference type="ARBA" id="ARBA00022953"/>
    </source>
</evidence>
<keyword evidence="1" id="KW-0696">RNA-directed RNA polymerase</keyword>
<dbReference type="EMBL" id="KC469948">
    <property type="protein sequence ID" value="AGJ03719.1"/>
    <property type="molecule type" value="Genomic_RNA"/>
</dbReference>
<dbReference type="SUPFAM" id="SSF56672">
    <property type="entry name" value="DNA/RNA polymerases"/>
    <property type="match status" value="1"/>
</dbReference>
<reference evidence="6" key="1">
    <citation type="journal article" date="2014" name="Arch. Virol.">
        <title>Detection and sequence analysis of two novel co-infecting double-strand RNA mycoviruses in Ustilaginoidea virens.</title>
        <authorList>
            <person name="Zhong J."/>
            <person name="Lei X.H."/>
            <person name="Zhu J.Z."/>
            <person name="Song G."/>
            <person name="Zhang Y.D."/>
            <person name="Chen Y."/>
            <person name="Gao B.D."/>
        </authorList>
    </citation>
    <scope>NUCLEOTIDE SEQUENCE</scope>
    <source>
        <strain evidence="6">HNHS-1</strain>
    </source>
</reference>
<evidence type="ECO:0000256" key="2">
    <source>
        <dbReference type="ARBA" id="ARBA00022679"/>
    </source>
</evidence>
<accession>M9TFL3</accession>
<dbReference type="GO" id="GO:0003968">
    <property type="term" value="F:RNA-directed RNA polymerase activity"/>
    <property type="evidence" value="ECO:0007669"/>
    <property type="project" value="UniProtKB-KW"/>
</dbReference>
<proteinExistence type="predicted"/>
<evidence type="ECO:0000313" key="6">
    <source>
        <dbReference type="EMBL" id="AGJ03719.1"/>
    </source>
</evidence>
<dbReference type="InterPro" id="IPR001205">
    <property type="entry name" value="RNA-dir_pol_C"/>
</dbReference>
<keyword evidence="4" id="KW-0693">Viral RNA replication</keyword>
<dbReference type="Pfam" id="PF00680">
    <property type="entry name" value="RdRP_1"/>
    <property type="match status" value="1"/>
</dbReference>
<evidence type="ECO:0000256" key="1">
    <source>
        <dbReference type="ARBA" id="ARBA00022484"/>
    </source>
</evidence>
<keyword evidence="3" id="KW-0548">Nucleotidyltransferase</keyword>
<dbReference type="GO" id="GO:0003723">
    <property type="term" value="F:RNA binding"/>
    <property type="evidence" value="ECO:0007669"/>
    <property type="project" value="InterPro"/>
</dbReference>
<sequence>MDYSVGGEETFGDKFHSVWDFPLRHLSELKTMDFKRGVLRQTQAYDPFVDEALRHFDNDQRTRIMGYTRAPGDEYDLAERLRRYDASPLHLKFTNRRFAAAYSEAVAECMDELKLHSPVVPRWIKDVDLVKSTSSGFPHFKRKGDIIEDILQEGRFHFHHLKLYELDRCPLLPCTVGVRGQLSEKHDPKTRLVWMYPAAMTACEAVFAQPLIEAMYDEKRDYFLTGVDAKFRIQRFLSLLDGDKDALGLGLDFKSFDTFRVTQLIYDAFAILKQNILFGYYYDDVTGVQKGRTGVDVRAMRAFDNIVEYFIHTPILLPNGRVVKKHLGVPSGSHFTNLIDSIVNRILLKTFSKYCLRPLHGLRTNGDDSSALVSRCYASDIIDEASSFFSSFFGMTVSVDKSVLAEGPSTMHVSGTRWLELRPYRPTDEWFKLASYSDTYVATPFDSFQRMLGLGIAGAFCDSRYCRFFDYFQRGYDCWKDSPNLLNWKKLRWLEHAFGITELPIVYKQGSRTTSRLRLLVT</sequence>
<name>M9TFL3_9VIRU</name>
<protein>
    <submittedName>
        <fullName evidence="6">RDRP</fullName>
    </submittedName>
</protein>
<organism evidence="6">
    <name type="scientific">Ustilaginoidea virens partitivirus 3</name>
    <dbReference type="NCBI Taxonomy" id="1415706"/>
    <lineage>
        <taxon>Viruses</taxon>
        <taxon>Riboviria</taxon>
        <taxon>Orthornavirae</taxon>
        <taxon>Pisuviricota</taxon>
        <taxon>Duplopiviricetes</taxon>
        <taxon>Durnavirales</taxon>
        <taxon>Partitiviridae</taxon>
    </lineage>
</organism>
<keyword evidence="2" id="KW-0808">Transferase</keyword>
<dbReference type="GO" id="GO:0006351">
    <property type="term" value="P:DNA-templated transcription"/>
    <property type="evidence" value="ECO:0007669"/>
    <property type="project" value="InterPro"/>
</dbReference>
<evidence type="ECO:0000256" key="3">
    <source>
        <dbReference type="ARBA" id="ARBA00022695"/>
    </source>
</evidence>
<dbReference type="InterPro" id="IPR043502">
    <property type="entry name" value="DNA/RNA_pol_sf"/>
</dbReference>